<feature type="transmembrane region" description="Helical" evidence="1">
    <location>
        <begin position="21"/>
        <end position="45"/>
    </location>
</feature>
<organism evidence="2 3">
    <name type="scientific">Plasticicumulans lactativorans</name>
    <dbReference type="NCBI Taxonomy" id="1133106"/>
    <lineage>
        <taxon>Bacteria</taxon>
        <taxon>Pseudomonadati</taxon>
        <taxon>Pseudomonadota</taxon>
        <taxon>Gammaproteobacteria</taxon>
        <taxon>Candidatus Competibacteraceae</taxon>
        <taxon>Plasticicumulans</taxon>
    </lineage>
</organism>
<proteinExistence type="predicted"/>
<accession>A0A4R2LEE6</accession>
<protein>
    <submittedName>
        <fullName evidence="2">Uncharacterized protein</fullName>
    </submittedName>
</protein>
<reference evidence="2 3" key="1">
    <citation type="submission" date="2019-03" db="EMBL/GenBank/DDBJ databases">
        <title>Genomic Encyclopedia of Type Strains, Phase IV (KMG-IV): sequencing the most valuable type-strain genomes for metagenomic binning, comparative biology and taxonomic classification.</title>
        <authorList>
            <person name="Goeker M."/>
        </authorList>
    </citation>
    <scope>NUCLEOTIDE SEQUENCE [LARGE SCALE GENOMIC DNA]</scope>
    <source>
        <strain evidence="2 3">DSM 25287</strain>
    </source>
</reference>
<dbReference type="Proteomes" id="UP000295765">
    <property type="component" value="Unassembled WGS sequence"/>
</dbReference>
<keyword evidence="1" id="KW-1133">Transmembrane helix</keyword>
<keyword evidence="3" id="KW-1185">Reference proteome</keyword>
<dbReference type="RefSeq" id="WP_132538704.1">
    <property type="nucleotide sequence ID" value="NZ_SLWY01000003.1"/>
</dbReference>
<dbReference type="OrthoDB" id="8592114at2"/>
<keyword evidence="1" id="KW-0472">Membrane</keyword>
<sequence>MPALSSRLRRRAVALLRPRPALTFVLMGVAFFGFGIASVNLVTLFRANLGLIVDYGWMALVEGAFVQFLQLCGSAALALAFWVVFKCCEKLLVDRLTRDGD</sequence>
<evidence type="ECO:0000313" key="3">
    <source>
        <dbReference type="Proteomes" id="UP000295765"/>
    </source>
</evidence>
<keyword evidence="1" id="KW-0812">Transmembrane</keyword>
<evidence type="ECO:0000313" key="2">
    <source>
        <dbReference type="EMBL" id="TCO83036.1"/>
    </source>
</evidence>
<evidence type="ECO:0000256" key="1">
    <source>
        <dbReference type="SAM" id="Phobius"/>
    </source>
</evidence>
<feature type="transmembrane region" description="Helical" evidence="1">
    <location>
        <begin position="65"/>
        <end position="85"/>
    </location>
</feature>
<name>A0A4R2LEE6_9GAMM</name>
<comment type="caution">
    <text evidence="2">The sequence shown here is derived from an EMBL/GenBank/DDBJ whole genome shotgun (WGS) entry which is preliminary data.</text>
</comment>
<dbReference type="EMBL" id="SLWY01000003">
    <property type="protein sequence ID" value="TCO83036.1"/>
    <property type="molecule type" value="Genomic_DNA"/>
</dbReference>
<dbReference type="AlphaFoldDB" id="A0A4R2LEE6"/>
<gene>
    <name evidence="2" type="ORF">EV699_10381</name>
</gene>